<organism evidence="3 4">
    <name type="scientific">Metabacillus niabensis</name>
    <dbReference type="NCBI Taxonomy" id="324854"/>
    <lineage>
        <taxon>Bacteria</taxon>
        <taxon>Bacillati</taxon>
        <taxon>Bacillota</taxon>
        <taxon>Bacilli</taxon>
        <taxon>Bacillales</taxon>
        <taxon>Bacillaceae</taxon>
        <taxon>Metabacillus</taxon>
    </lineage>
</organism>
<dbReference type="Pfam" id="PF01882">
    <property type="entry name" value="DUF58"/>
    <property type="match status" value="1"/>
</dbReference>
<evidence type="ECO:0000313" key="4">
    <source>
        <dbReference type="Proteomes" id="UP001232245"/>
    </source>
</evidence>
<keyword evidence="1" id="KW-1133">Transmembrane helix</keyword>
<accession>A0ABT9Z7W7</accession>
<feature type="domain" description="DUF58" evidence="2">
    <location>
        <begin position="207"/>
        <end position="365"/>
    </location>
</feature>
<gene>
    <name evidence="3" type="ORF">J2S02_004737</name>
</gene>
<reference evidence="3 4" key="1">
    <citation type="submission" date="2023-07" db="EMBL/GenBank/DDBJ databases">
        <title>Genomic Encyclopedia of Type Strains, Phase IV (KMG-IV): sequencing the most valuable type-strain genomes for metagenomic binning, comparative biology and taxonomic classification.</title>
        <authorList>
            <person name="Goeker M."/>
        </authorList>
    </citation>
    <scope>NUCLEOTIDE SEQUENCE [LARGE SCALE GENOMIC DNA]</scope>
    <source>
        <strain evidence="3 4">DSM 17723</strain>
    </source>
</reference>
<dbReference type="RefSeq" id="WP_174879418.1">
    <property type="nucleotide sequence ID" value="NZ_CADEPK010000020.1"/>
</dbReference>
<evidence type="ECO:0000256" key="1">
    <source>
        <dbReference type="SAM" id="Phobius"/>
    </source>
</evidence>
<keyword evidence="1" id="KW-0812">Transmembrane</keyword>
<dbReference type="PANTHER" id="PTHR34351:SF2">
    <property type="entry name" value="DUF58 DOMAIN-CONTAINING PROTEIN"/>
    <property type="match status" value="1"/>
</dbReference>
<protein>
    <submittedName>
        <fullName evidence="3">Uncharacterized protein (DUF58 family)</fullName>
    </submittedName>
</protein>
<comment type="caution">
    <text evidence="3">The sequence shown here is derived from an EMBL/GenBank/DDBJ whole genome shotgun (WGS) entry which is preliminary data.</text>
</comment>
<feature type="transmembrane region" description="Helical" evidence="1">
    <location>
        <begin position="12"/>
        <end position="30"/>
    </location>
</feature>
<dbReference type="EMBL" id="JAUSTZ010000019">
    <property type="protein sequence ID" value="MDQ0228357.1"/>
    <property type="molecule type" value="Genomic_DNA"/>
</dbReference>
<dbReference type="InterPro" id="IPR002881">
    <property type="entry name" value="DUF58"/>
</dbReference>
<keyword evidence="4" id="KW-1185">Reference proteome</keyword>
<sequence>MNRFLRKIRIGWKFISLLLLTLAAFSYAMFQGGFVSWFLFYSFMPFAIYSLLLLIYPVRSFEVTRKVNQEQFTYGQRFVATITVKRKIPFPLFYLIVEDELTDRLQSSRKLSEPKKMFFPWFKRELSYEYVLQQIPRGEHHLSTIRLRTGDLFGLIEKEVFVHVEHRFLVYPSTIDVTYKPKQRQFEQGMSSNKARYLQDSTIAVGIREYQPGDKFAWIDWKATARRDSLMTKEFEQLQSHDVVIIMDRVQSDVFERIVLYSASLVRSLLKSGARVGFISIGSQKHIFPLKADDQHLKNIFYHLAKVDCDIRKPLSSLLEGGLLNTEMKQVTNIIVTGHITLDFVRRIEYLGGGQQMFVVFVIKQDAMTKEEQVLIERLTKRHIEVNVVTGHTSHKEVMSS</sequence>
<dbReference type="Proteomes" id="UP001232245">
    <property type="component" value="Unassembled WGS sequence"/>
</dbReference>
<evidence type="ECO:0000313" key="3">
    <source>
        <dbReference type="EMBL" id="MDQ0228357.1"/>
    </source>
</evidence>
<proteinExistence type="predicted"/>
<feature type="transmembrane region" description="Helical" evidence="1">
    <location>
        <begin position="36"/>
        <end position="56"/>
    </location>
</feature>
<keyword evidence="1" id="KW-0472">Membrane</keyword>
<dbReference type="PANTHER" id="PTHR34351">
    <property type="entry name" value="SLR1927 PROTEIN-RELATED"/>
    <property type="match status" value="1"/>
</dbReference>
<evidence type="ECO:0000259" key="2">
    <source>
        <dbReference type="Pfam" id="PF01882"/>
    </source>
</evidence>
<name>A0ABT9Z7W7_9BACI</name>